<keyword evidence="10" id="KW-0460">Magnesium</keyword>
<evidence type="ECO:0000256" key="1">
    <source>
        <dbReference type="ARBA" id="ARBA00002180"/>
    </source>
</evidence>
<protein>
    <recommendedName>
        <fullName evidence="15">Retrovirus-related Pol polyprotein from transposon TNT 1-94-like beta-barrel domain-containing protein</fullName>
    </recommendedName>
</protein>
<sequence length="193" mass="21972">MVSDANLFLSIDNSEQGVVRTSSGEESLEIKGIGTIKLTHKHGDLFLNRVLYVPDLVINLLSVRCLVLKNYDVQFFKNYFSISRNNNLIISGHYEGNLPCLYFQNTKEHSHLTAAEELHKSMGHVSYHRLRHKLGIPLRNITKCEACALGKITKASFKSKHQRATRPFEELHLDLIRPITPTSRNGDKYILTV</sequence>
<reference evidence="16 17" key="1">
    <citation type="submission" date="2015-08" db="EMBL/GenBank/DDBJ databases">
        <title>Next Generation Sequencing and Analysis of the Genome of Puccinia sorghi L Schw, the Causal Agent of Maize Common Rust.</title>
        <authorList>
            <person name="Rochi L."/>
            <person name="Burguener G."/>
            <person name="Darino M."/>
            <person name="Turjanski A."/>
            <person name="Kreff E."/>
            <person name="Dieguez M.J."/>
            <person name="Sacco F."/>
        </authorList>
    </citation>
    <scope>NUCLEOTIDE SEQUENCE [LARGE SCALE GENOMIC DNA]</scope>
    <source>
        <strain evidence="16 17">RO10H11247</strain>
    </source>
</reference>
<dbReference type="InterPro" id="IPR054722">
    <property type="entry name" value="PolX-like_BBD"/>
</dbReference>
<comment type="function">
    <text evidence="1">The aspartyl protease (PR) mediates the proteolytic cleavages of the Gag and Gag-Pol polyproteins after assembly of the VLP.</text>
</comment>
<evidence type="ECO:0000256" key="14">
    <source>
        <dbReference type="ARBA" id="ARBA00023172"/>
    </source>
</evidence>
<dbReference type="InterPro" id="IPR039537">
    <property type="entry name" value="Retrotran_Ty1/copia-like"/>
</dbReference>
<dbReference type="GO" id="GO:0004519">
    <property type="term" value="F:endonuclease activity"/>
    <property type="evidence" value="ECO:0007669"/>
    <property type="project" value="UniProtKB-KW"/>
</dbReference>
<keyword evidence="13" id="KW-0808">Transferase</keyword>
<evidence type="ECO:0000313" key="16">
    <source>
        <dbReference type="EMBL" id="KNZ64363.1"/>
    </source>
</evidence>
<keyword evidence="5" id="KW-0479">Metal-binding</keyword>
<keyword evidence="2" id="KW-0645">Protease</keyword>
<accession>A0A0L6VUG3</accession>
<dbReference type="GO" id="GO:0003964">
    <property type="term" value="F:RNA-directed DNA polymerase activity"/>
    <property type="evidence" value="ECO:0007669"/>
    <property type="project" value="UniProtKB-KW"/>
</dbReference>
<evidence type="ECO:0000256" key="7">
    <source>
        <dbReference type="ARBA" id="ARBA00022759"/>
    </source>
</evidence>
<keyword evidence="14" id="KW-0233">DNA recombination</keyword>
<keyword evidence="17" id="KW-1185">Reference proteome</keyword>
<dbReference type="GO" id="GO:0006310">
    <property type="term" value="P:DNA recombination"/>
    <property type="evidence" value="ECO:0007669"/>
    <property type="project" value="UniProtKB-KW"/>
</dbReference>
<keyword evidence="11" id="KW-0229">DNA integration</keyword>
<keyword evidence="13" id="KW-0239">DNA-directed DNA polymerase</keyword>
<dbReference type="Proteomes" id="UP000037035">
    <property type="component" value="Unassembled WGS sequence"/>
</dbReference>
<dbReference type="GO" id="GO:0006508">
    <property type="term" value="P:proteolysis"/>
    <property type="evidence" value="ECO:0007669"/>
    <property type="project" value="UniProtKB-KW"/>
</dbReference>
<keyword evidence="4" id="KW-0540">Nuclease</keyword>
<comment type="caution">
    <text evidence="16">The sequence shown here is derived from an EMBL/GenBank/DDBJ whole genome shotgun (WGS) entry which is preliminary data.</text>
</comment>
<evidence type="ECO:0000256" key="11">
    <source>
        <dbReference type="ARBA" id="ARBA00022908"/>
    </source>
</evidence>
<evidence type="ECO:0000256" key="4">
    <source>
        <dbReference type="ARBA" id="ARBA00022722"/>
    </source>
</evidence>
<dbReference type="GO" id="GO:0005524">
    <property type="term" value="F:ATP binding"/>
    <property type="evidence" value="ECO:0007669"/>
    <property type="project" value="UniProtKB-KW"/>
</dbReference>
<evidence type="ECO:0000256" key="13">
    <source>
        <dbReference type="ARBA" id="ARBA00022932"/>
    </source>
</evidence>
<dbReference type="GO" id="GO:0046872">
    <property type="term" value="F:metal ion binding"/>
    <property type="evidence" value="ECO:0007669"/>
    <property type="project" value="UniProtKB-KW"/>
</dbReference>
<name>A0A0L6VUG3_9BASI</name>
<keyword evidence="7" id="KW-0255">Endonuclease</keyword>
<evidence type="ECO:0000313" key="17">
    <source>
        <dbReference type="Proteomes" id="UP000037035"/>
    </source>
</evidence>
<evidence type="ECO:0000256" key="9">
    <source>
        <dbReference type="ARBA" id="ARBA00022840"/>
    </source>
</evidence>
<dbReference type="EMBL" id="LAVV01000430">
    <property type="protein sequence ID" value="KNZ64363.1"/>
    <property type="molecule type" value="Genomic_DNA"/>
</dbReference>
<dbReference type="OrthoDB" id="7691805at2759"/>
<evidence type="ECO:0000256" key="12">
    <source>
        <dbReference type="ARBA" id="ARBA00022918"/>
    </source>
</evidence>
<dbReference type="PANTHER" id="PTHR42648">
    <property type="entry name" value="TRANSPOSASE, PUTATIVE-RELATED"/>
    <property type="match status" value="1"/>
</dbReference>
<keyword evidence="8" id="KW-0378">Hydrolase</keyword>
<dbReference type="GO" id="GO:0008233">
    <property type="term" value="F:peptidase activity"/>
    <property type="evidence" value="ECO:0007669"/>
    <property type="project" value="UniProtKB-KW"/>
</dbReference>
<evidence type="ECO:0000259" key="15">
    <source>
        <dbReference type="Pfam" id="PF22936"/>
    </source>
</evidence>
<evidence type="ECO:0000256" key="8">
    <source>
        <dbReference type="ARBA" id="ARBA00022801"/>
    </source>
</evidence>
<organism evidence="16 17">
    <name type="scientific">Puccinia sorghi</name>
    <dbReference type="NCBI Taxonomy" id="27349"/>
    <lineage>
        <taxon>Eukaryota</taxon>
        <taxon>Fungi</taxon>
        <taxon>Dikarya</taxon>
        <taxon>Basidiomycota</taxon>
        <taxon>Pucciniomycotina</taxon>
        <taxon>Pucciniomycetes</taxon>
        <taxon>Pucciniales</taxon>
        <taxon>Pucciniaceae</taxon>
        <taxon>Puccinia</taxon>
    </lineage>
</organism>
<evidence type="ECO:0000256" key="3">
    <source>
        <dbReference type="ARBA" id="ARBA00022695"/>
    </source>
</evidence>
<keyword evidence="3" id="KW-0548">Nucleotidyltransferase</keyword>
<dbReference type="AlphaFoldDB" id="A0A0L6VUG3"/>
<dbReference type="GO" id="GO:0003887">
    <property type="term" value="F:DNA-directed DNA polymerase activity"/>
    <property type="evidence" value="ECO:0007669"/>
    <property type="project" value="UniProtKB-KW"/>
</dbReference>
<evidence type="ECO:0000256" key="10">
    <source>
        <dbReference type="ARBA" id="ARBA00022842"/>
    </source>
</evidence>
<feature type="non-terminal residue" evidence="16">
    <location>
        <position position="193"/>
    </location>
</feature>
<evidence type="ECO:0000256" key="2">
    <source>
        <dbReference type="ARBA" id="ARBA00022670"/>
    </source>
</evidence>
<feature type="domain" description="Retrovirus-related Pol polyprotein from transposon TNT 1-94-like beta-barrel" evidence="15">
    <location>
        <begin position="1"/>
        <end position="71"/>
    </location>
</feature>
<keyword evidence="9" id="KW-0067">ATP-binding</keyword>
<keyword evidence="6" id="KW-0547">Nucleotide-binding</keyword>
<gene>
    <name evidence="16" type="ORF">VP01_10388g1</name>
</gene>
<dbReference type="VEuPathDB" id="FungiDB:VP01_10388g1"/>
<dbReference type="PANTHER" id="PTHR42648:SF11">
    <property type="entry name" value="TRANSPOSON TY4-P GAG-POL POLYPROTEIN"/>
    <property type="match status" value="1"/>
</dbReference>
<proteinExistence type="predicted"/>
<evidence type="ECO:0000256" key="6">
    <source>
        <dbReference type="ARBA" id="ARBA00022741"/>
    </source>
</evidence>
<dbReference type="Pfam" id="PF22936">
    <property type="entry name" value="Pol_BBD"/>
    <property type="match status" value="1"/>
</dbReference>
<evidence type="ECO:0000256" key="5">
    <source>
        <dbReference type="ARBA" id="ARBA00022723"/>
    </source>
</evidence>
<dbReference type="GO" id="GO:0015074">
    <property type="term" value="P:DNA integration"/>
    <property type="evidence" value="ECO:0007669"/>
    <property type="project" value="UniProtKB-KW"/>
</dbReference>
<keyword evidence="12" id="KW-0695">RNA-directed DNA polymerase</keyword>